<dbReference type="PANTHER" id="PTHR11142:SF5">
    <property type="entry name" value="TRNA PSEUDOURIDINE(38_39) SYNTHASE"/>
    <property type="match status" value="1"/>
</dbReference>
<evidence type="ECO:0000256" key="1">
    <source>
        <dbReference type="ARBA" id="ARBA00023235"/>
    </source>
</evidence>
<name>A0A8J4D5Z1_9CHLO</name>
<dbReference type="InterPro" id="IPR020094">
    <property type="entry name" value="TruA/RsuA/RluB/E/F_N"/>
</dbReference>
<keyword evidence="4" id="KW-1185">Reference proteome</keyword>
<dbReference type="Proteomes" id="UP000747110">
    <property type="component" value="Unassembled WGS sequence"/>
</dbReference>
<dbReference type="GO" id="GO:0003723">
    <property type="term" value="F:RNA binding"/>
    <property type="evidence" value="ECO:0007669"/>
    <property type="project" value="InterPro"/>
</dbReference>
<dbReference type="GO" id="GO:1990481">
    <property type="term" value="P:mRNA pseudouridine synthesis"/>
    <property type="evidence" value="ECO:0007669"/>
    <property type="project" value="TreeGrafter"/>
</dbReference>
<proteinExistence type="predicted"/>
<dbReference type="GO" id="GO:0009982">
    <property type="term" value="F:pseudouridine synthase activity"/>
    <property type="evidence" value="ECO:0007669"/>
    <property type="project" value="InterPro"/>
</dbReference>
<dbReference type="GO" id="GO:0031119">
    <property type="term" value="P:tRNA pseudouridine synthesis"/>
    <property type="evidence" value="ECO:0007669"/>
    <property type="project" value="TreeGrafter"/>
</dbReference>
<dbReference type="GO" id="GO:0005634">
    <property type="term" value="C:nucleus"/>
    <property type="evidence" value="ECO:0007669"/>
    <property type="project" value="TreeGrafter"/>
</dbReference>
<evidence type="ECO:0008006" key="5">
    <source>
        <dbReference type="Google" id="ProtNLM"/>
    </source>
</evidence>
<dbReference type="Gene3D" id="3.30.70.580">
    <property type="entry name" value="Pseudouridine synthase I, catalytic domain, N-terminal subdomain"/>
    <property type="match status" value="1"/>
</dbReference>
<reference evidence="3" key="1">
    <citation type="journal article" date="2021" name="Proc. Natl. Acad. Sci. U.S.A.">
        <title>Three genomes in the algal genus Volvox reveal the fate of a haploid sex-determining region after a transition to homothallism.</title>
        <authorList>
            <person name="Yamamoto K."/>
            <person name="Hamaji T."/>
            <person name="Kawai-Toyooka H."/>
            <person name="Matsuzaki R."/>
            <person name="Takahashi F."/>
            <person name="Nishimura Y."/>
            <person name="Kawachi M."/>
            <person name="Noguchi H."/>
            <person name="Minakuchi Y."/>
            <person name="Umen J.G."/>
            <person name="Toyoda A."/>
            <person name="Nozaki H."/>
        </authorList>
    </citation>
    <scope>NUCLEOTIDE SEQUENCE</scope>
    <source>
        <strain evidence="3">NIES-3786</strain>
    </source>
</reference>
<dbReference type="OrthoDB" id="271910at2759"/>
<dbReference type="InterPro" id="IPR020095">
    <property type="entry name" value="PsdUridine_synth_TruA_C"/>
</dbReference>
<gene>
    <name evidence="3" type="ORF">Vretifemale_20094</name>
</gene>
<evidence type="ECO:0000256" key="2">
    <source>
        <dbReference type="SAM" id="MobiDB-lite"/>
    </source>
</evidence>
<dbReference type="AlphaFoldDB" id="A0A8J4D5Z1"/>
<protein>
    <recommendedName>
        <fullName evidence="5">tRNA pseudouridine synthase</fullName>
    </recommendedName>
</protein>
<dbReference type="PANTHER" id="PTHR11142">
    <property type="entry name" value="PSEUDOURIDYLATE SYNTHASE"/>
    <property type="match status" value="1"/>
</dbReference>
<feature type="compositionally biased region" description="Basic and acidic residues" evidence="2">
    <location>
        <begin position="450"/>
        <end position="460"/>
    </location>
</feature>
<dbReference type="InterPro" id="IPR020103">
    <property type="entry name" value="PsdUridine_synth_cat_dom_sf"/>
</dbReference>
<dbReference type="SUPFAM" id="SSF55120">
    <property type="entry name" value="Pseudouridine synthase"/>
    <property type="match status" value="1"/>
</dbReference>
<dbReference type="EMBL" id="BNCP01000080">
    <property type="protein sequence ID" value="GIL92629.1"/>
    <property type="molecule type" value="Genomic_DNA"/>
</dbReference>
<evidence type="ECO:0000313" key="4">
    <source>
        <dbReference type="Proteomes" id="UP000747110"/>
    </source>
</evidence>
<keyword evidence="1" id="KW-0413">Isomerase</keyword>
<feature type="compositionally biased region" description="Low complexity" evidence="2">
    <location>
        <begin position="472"/>
        <end position="485"/>
    </location>
</feature>
<dbReference type="InterPro" id="IPR001406">
    <property type="entry name" value="PsdUridine_synth_TruA"/>
</dbReference>
<evidence type="ECO:0000313" key="3">
    <source>
        <dbReference type="EMBL" id="GIL92629.1"/>
    </source>
</evidence>
<accession>A0A8J4D5Z1</accession>
<dbReference type="Gene3D" id="3.30.70.660">
    <property type="entry name" value="Pseudouridine synthase I, catalytic domain, C-terminal subdomain"/>
    <property type="match status" value="1"/>
</dbReference>
<feature type="region of interest" description="Disordered" evidence="2">
    <location>
        <begin position="447"/>
        <end position="487"/>
    </location>
</feature>
<dbReference type="GO" id="GO:0005737">
    <property type="term" value="C:cytoplasm"/>
    <property type="evidence" value="ECO:0007669"/>
    <property type="project" value="TreeGrafter"/>
</dbReference>
<feature type="region of interest" description="Disordered" evidence="2">
    <location>
        <begin position="80"/>
        <end position="147"/>
    </location>
</feature>
<sequence>MAVLNFFDLVVRGRTSFSSLGLREPEGFDLWPKCAAQPAATSNPESDPNLSCVHLLDRQQCTAEAAAVESSFGNMAAEVQTVSPPSGGEGQEAVESPLKARERSADGSGSGAPGGGTGGGDRGRSPPAAVGPKAGPRSGRPGGGKQRRTYKVTVSFFGPAFAGWAYQPGRRTIQGELETALQPLVDPKGDMRVVVSSAGRTDAGVHAYGMAFSFYSWRPLSDDVIKRAVEGLHPGQLRVMQVEEVPRQFHATFSAAWRRYVYLFPLRTTSPSKGTACQTSAACKTPFDAAAASTSFTTTTITTTSPNTTSTTTANTATATNTAMITGGTGTASGEPSPSRLPVAIPPESYTSDPDPELMGRMLARLEGRSLDFIAYARDIPQGKDGMCTLHVCRCQVVELPPPPFSLASGTAATAAPLAEHAVPQQQEAVVATTAATERLLPLPGQSEEEQLRRHQHQNEPDLNQPQPRPPMSLLAPAPAATPAGPGLGKHLSRVLGTEGFAAGATNPRLLCIELVGNRFLRRMVRVLVSTALREATPGAGRCGGREDALLDCLAAGRMATAMPAPAVGLCFAGAGYAAW</sequence>
<feature type="compositionally biased region" description="Gly residues" evidence="2">
    <location>
        <begin position="108"/>
        <end position="120"/>
    </location>
</feature>
<comment type="caution">
    <text evidence="3">The sequence shown here is derived from an EMBL/GenBank/DDBJ whole genome shotgun (WGS) entry which is preliminary data.</text>
</comment>
<organism evidence="3 4">
    <name type="scientific">Volvox reticuliferus</name>
    <dbReference type="NCBI Taxonomy" id="1737510"/>
    <lineage>
        <taxon>Eukaryota</taxon>
        <taxon>Viridiplantae</taxon>
        <taxon>Chlorophyta</taxon>
        <taxon>core chlorophytes</taxon>
        <taxon>Chlorophyceae</taxon>
        <taxon>CS clade</taxon>
        <taxon>Chlamydomonadales</taxon>
        <taxon>Volvocaceae</taxon>
        <taxon>Volvox</taxon>
    </lineage>
</organism>